<comment type="caution">
    <text evidence="9">The sequence shown here is derived from an EMBL/GenBank/DDBJ whole genome shotgun (WGS) entry which is preliminary data.</text>
</comment>
<evidence type="ECO:0000256" key="4">
    <source>
        <dbReference type="ARBA" id="ARBA00022692"/>
    </source>
</evidence>
<feature type="transmembrane region" description="Helical" evidence="8">
    <location>
        <begin position="41"/>
        <end position="64"/>
    </location>
</feature>
<dbReference type="EMBL" id="JAGEOJ010000041">
    <property type="protein sequence ID" value="MBO2455736.1"/>
    <property type="molecule type" value="Genomic_DNA"/>
</dbReference>
<keyword evidence="5 8" id="KW-1133">Transmembrane helix</keyword>
<feature type="transmembrane region" description="Helical" evidence="8">
    <location>
        <begin position="125"/>
        <end position="146"/>
    </location>
</feature>
<dbReference type="PANTHER" id="PTHR30569">
    <property type="entry name" value="CYTOSINE TRANSPORTER CODB"/>
    <property type="match status" value="1"/>
</dbReference>
<dbReference type="PIRSF" id="PIRSF002744">
    <property type="entry name" value="Pur-cyt_permease"/>
    <property type="match status" value="1"/>
</dbReference>
<feature type="transmembrane region" description="Helical" evidence="8">
    <location>
        <begin position="409"/>
        <end position="426"/>
    </location>
</feature>
<proteinExistence type="inferred from homology"/>
<comment type="subcellular location">
    <subcellularLocation>
        <location evidence="1">Membrane</location>
        <topology evidence="1">Multi-pass membrane protein</topology>
    </subcellularLocation>
</comment>
<evidence type="ECO:0000256" key="6">
    <source>
        <dbReference type="ARBA" id="ARBA00023136"/>
    </source>
</evidence>
<dbReference type="AlphaFoldDB" id="A0A939T762"/>
<name>A0A939T762_9ACTN</name>
<dbReference type="InterPro" id="IPR026030">
    <property type="entry name" value="Pur-cyt_permease_Fcy2/21/22"/>
</dbReference>
<sequence length="483" mass="52345">MTDTPQVEEELARRYRQPKGVEQFGAEPIPDELRTVRWWDIFAMVLNFVVNPGTIVISGALVAAGMSLWEATLTGFLSILVGFSVYLVAATVGVDYGIPGLVSMRAVFGTRGAGATSVLRALSSVYWFAFQTVSGGVGIAAVLRALFDTKISLNVIIVCFAVFQILVATVGYNSLKSLSRVAFVLKIAFSAVIVVVLMTYPQSSYHPDAVFAFAGTGHGKVALIALWTTSMAAAWFSNFTDAADFCRYSRTRVDMWVGTFLAAVVGQLICSFIGGYAVAAVLGKTDSAFDVIVTATQGSVWLLVLILVYIVLDNWTINVQNLYTAGLAVTTLLSRVGRFWGTLAVGLVGLGVSLAPGLVSHYTDYMGKLADLFAPMAGVFVAHYVILLRTRLDRPALFETDSRYAYWQGYNWIALFWVVVGYFINGAVPEKYINIVVTAVATGALYLITMLIARRRWPVVAAGSEPVHVMERPVPTPADRATV</sequence>
<dbReference type="Gene3D" id="1.10.4160.10">
    <property type="entry name" value="Hydantoin permease"/>
    <property type="match status" value="1"/>
</dbReference>
<feature type="transmembrane region" description="Helical" evidence="8">
    <location>
        <begin position="291"/>
        <end position="312"/>
    </location>
</feature>
<feature type="transmembrane region" description="Helical" evidence="8">
    <location>
        <begin position="256"/>
        <end position="279"/>
    </location>
</feature>
<evidence type="ECO:0000256" key="5">
    <source>
        <dbReference type="ARBA" id="ARBA00022989"/>
    </source>
</evidence>
<feature type="transmembrane region" description="Helical" evidence="8">
    <location>
        <begin position="210"/>
        <end position="236"/>
    </location>
</feature>
<evidence type="ECO:0000256" key="7">
    <source>
        <dbReference type="PIRNR" id="PIRNR002744"/>
    </source>
</evidence>
<feature type="transmembrane region" description="Helical" evidence="8">
    <location>
        <begin position="343"/>
        <end position="363"/>
    </location>
</feature>
<dbReference type="GO" id="GO:0005886">
    <property type="term" value="C:plasma membrane"/>
    <property type="evidence" value="ECO:0007669"/>
    <property type="project" value="TreeGrafter"/>
</dbReference>
<keyword evidence="3 7" id="KW-0813">Transport</keyword>
<feature type="transmembrane region" description="Helical" evidence="8">
    <location>
        <begin position="432"/>
        <end position="453"/>
    </location>
</feature>
<dbReference type="Pfam" id="PF02133">
    <property type="entry name" value="Transp_cyt_pur"/>
    <property type="match status" value="1"/>
</dbReference>
<evidence type="ECO:0000313" key="9">
    <source>
        <dbReference type="EMBL" id="MBO2455736.1"/>
    </source>
</evidence>
<keyword evidence="10" id="KW-1185">Reference proteome</keyword>
<evidence type="ECO:0000313" key="10">
    <source>
        <dbReference type="Proteomes" id="UP000669179"/>
    </source>
</evidence>
<dbReference type="PANTHER" id="PTHR30569:SF0">
    <property type="entry name" value="CYTOSINE PERMEASE"/>
    <property type="match status" value="1"/>
</dbReference>
<evidence type="ECO:0000256" key="1">
    <source>
        <dbReference type="ARBA" id="ARBA00004141"/>
    </source>
</evidence>
<feature type="transmembrane region" description="Helical" evidence="8">
    <location>
        <begin position="153"/>
        <end position="172"/>
    </location>
</feature>
<keyword evidence="4 8" id="KW-0812">Transmembrane</keyword>
<reference evidence="9" key="1">
    <citation type="submission" date="2021-03" db="EMBL/GenBank/DDBJ databases">
        <authorList>
            <person name="Kanchanasin P."/>
            <person name="Saeng-In P."/>
            <person name="Phongsopitanun W."/>
            <person name="Yuki M."/>
            <person name="Kudo T."/>
            <person name="Ohkuma M."/>
            <person name="Tanasupawat S."/>
        </authorList>
    </citation>
    <scope>NUCLEOTIDE SEQUENCE</scope>
    <source>
        <strain evidence="9">GKU 128</strain>
    </source>
</reference>
<gene>
    <name evidence="9" type="ORF">J4573_52280</name>
</gene>
<keyword evidence="6 7" id="KW-0472">Membrane</keyword>
<protein>
    <submittedName>
        <fullName evidence="9">Cytosine permease</fullName>
    </submittedName>
</protein>
<evidence type="ECO:0000256" key="3">
    <source>
        <dbReference type="ARBA" id="ARBA00022448"/>
    </source>
</evidence>
<dbReference type="InterPro" id="IPR030191">
    <property type="entry name" value="CodB"/>
</dbReference>
<dbReference type="Proteomes" id="UP000669179">
    <property type="component" value="Unassembled WGS sequence"/>
</dbReference>
<comment type="similarity">
    <text evidence="2 7">Belongs to the purine-cytosine permease (2.A.39) family.</text>
</comment>
<evidence type="ECO:0000256" key="2">
    <source>
        <dbReference type="ARBA" id="ARBA00008974"/>
    </source>
</evidence>
<organism evidence="9 10">
    <name type="scientific">Actinomadura barringtoniae</name>
    <dbReference type="NCBI Taxonomy" id="1427535"/>
    <lineage>
        <taxon>Bacteria</taxon>
        <taxon>Bacillati</taxon>
        <taxon>Actinomycetota</taxon>
        <taxon>Actinomycetes</taxon>
        <taxon>Streptosporangiales</taxon>
        <taxon>Thermomonosporaceae</taxon>
        <taxon>Actinomadura</taxon>
    </lineage>
</organism>
<dbReference type="GO" id="GO:0015209">
    <property type="term" value="F:cytosine transmembrane transporter activity"/>
    <property type="evidence" value="ECO:0007669"/>
    <property type="project" value="InterPro"/>
</dbReference>
<dbReference type="InterPro" id="IPR001248">
    <property type="entry name" value="Pur-cyt_permease"/>
</dbReference>
<evidence type="ECO:0000256" key="8">
    <source>
        <dbReference type="SAM" id="Phobius"/>
    </source>
</evidence>
<feature type="transmembrane region" description="Helical" evidence="8">
    <location>
        <begin position="178"/>
        <end position="198"/>
    </location>
</feature>
<accession>A0A939T762</accession>
<dbReference type="RefSeq" id="WP_208263958.1">
    <property type="nucleotide sequence ID" value="NZ_JAGEOJ010000041.1"/>
</dbReference>
<feature type="transmembrane region" description="Helical" evidence="8">
    <location>
        <begin position="369"/>
        <end position="388"/>
    </location>
</feature>
<feature type="transmembrane region" description="Helical" evidence="8">
    <location>
        <begin position="76"/>
        <end position="98"/>
    </location>
</feature>